<dbReference type="OrthoDB" id="2501483at2759"/>
<dbReference type="GeneID" id="19203951"/>
<sequence>MSIEITAVAHAFTTNTILAQSRLTYDNVQAFVDRCCEWRDDAAAVQQAKRNTSAPPPILPLVHARWLSDTLRIRRPVIHALWDVLKYQIWHMLCARERLHGMVFTIEHSRGWKIGLAYINLYPPTRLCKNNNCSKDSELRQLVPRRAIAFTFEHGVQFAKSVAFTCEKCGWEYHPNYVVRPVLALNDEGKLVTQKERRYHLGTSPKPCTTKQNVLR</sequence>
<dbReference type="RefSeq" id="XP_007773897.1">
    <property type="nucleotide sequence ID" value="XM_007775707.1"/>
</dbReference>
<evidence type="ECO:0000313" key="3">
    <source>
        <dbReference type="Proteomes" id="UP000053558"/>
    </source>
</evidence>
<proteinExistence type="predicted"/>
<dbReference type="Pfam" id="PF18718">
    <property type="entry name" value="CxC5"/>
    <property type="match status" value="1"/>
</dbReference>
<keyword evidence="3" id="KW-1185">Reference proteome</keyword>
<gene>
    <name evidence="2" type="ORF">CONPUDRAFT_158676</name>
</gene>
<dbReference type="KEGG" id="cput:CONPUDRAFT_158676"/>
<protein>
    <recommendedName>
        <fullName evidence="1">CxC5 like cysteine cluster associated with KDZ domain-containing protein</fullName>
    </recommendedName>
</protein>
<dbReference type="AlphaFoldDB" id="A0A5M3M9P3"/>
<feature type="domain" description="CxC5 like cysteine cluster associated with KDZ" evidence="1">
    <location>
        <begin position="117"/>
        <end position="180"/>
    </location>
</feature>
<name>A0A5M3M9P3_CONPW</name>
<comment type="caution">
    <text evidence="2">The sequence shown here is derived from an EMBL/GenBank/DDBJ whole genome shotgun (WGS) entry which is preliminary data.</text>
</comment>
<dbReference type="Proteomes" id="UP000053558">
    <property type="component" value="Unassembled WGS sequence"/>
</dbReference>
<evidence type="ECO:0000313" key="2">
    <source>
        <dbReference type="EMBL" id="EIW75899.1"/>
    </source>
</evidence>
<evidence type="ECO:0000259" key="1">
    <source>
        <dbReference type="Pfam" id="PF18718"/>
    </source>
</evidence>
<dbReference type="InterPro" id="IPR041539">
    <property type="entry name" value="CxC5"/>
</dbReference>
<accession>A0A5M3M9P3</accession>
<organism evidence="2 3">
    <name type="scientific">Coniophora puteana (strain RWD-64-598)</name>
    <name type="common">Brown rot fungus</name>
    <dbReference type="NCBI Taxonomy" id="741705"/>
    <lineage>
        <taxon>Eukaryota</taxon>
        <taxon>Fungi</taxon>
        <taxon>Dikarya</taxon>
        <taxon>Basidiomycota</taxon>
        <taxon>Agaricomycotina</taxon>
        <taxon>Agaricomycetes</taxon>
        <taxon>Agaricomycetidae</taxon>
        <taxon>Boletales</taxon>
        <taxon>Coniophorineae</taxon>
        <taxon>Coniophoraceae</taxon>
        <taxon>Coniophora</taxon>
    </lineage>
</organism>
<reference evidence="3" key="1">
    <citation type="journal article" date="2012" name="Science">
        <title>The Paleozoic origin of enzymatic lignin decomposition reconstructed from 31 fungal genomes.</title>
        <authorList>
            <person name="Floudas D."/>
            <person name="Binder M."/>
            <person name="Riley R."/>
            <person name="Barry K."/>
            <person name="Blanchette R.A."/>
            <person name="Henrissat B."/>
            <person name="Martinez A.T."/>
            <person name="Otillar R."/>
            <person name="Spatafora J.W."/>
            <person name="Yadav J.S."/>
            <person name="Aerts A."/>
            <person name="Benoit I."/>
            <person name="Boyd A."/>
            <person name="Carlson A."/>
            <person name="Copeland A."/>
            <person name="Coutinho P.M."/>
            <person name="de Vries R.P."/>
            <person name="Ferreira P."/>
            <person name="Findley K."/>
            <person name="Foster B."/>
            <person name="Gaskell J."/>
            <person name="Glotzer D."/>
            <person name="Gorecki P."/>
            <person name="Heitman J."/>
            <person name="Hesse C."/>
            <person name="Hori C."/>
            <person name="Igarashi K."/>
            <person name="Jurgens J.A."/>
            <person name="Kallen N."/>
            <person name="Kersten P."/>
            <person name="Kohler A."/>
            <person name="Kuees U."/>
            <person name="Kumar T.K.A."/>
            <person name="Kuo A."/>
            <person name="LaButti K."/>
            <person name="Larrondo L.F."/>
            <person name="Lindquist E."/>
            <person name="Ling A."/>
            <person name="Lombard V."/>
            <person name="Lucas S."/>
            <person name="Lundell T."/>
            <person name="Martin R."/>
            <person name="McLaughlin D.J."/>
            <person name="Morgenstern I."/>
            <person name="Morin E."/>
            <person name="Murat C."/>
            <person name="Nagy L.G."/>
            <person name="Nolan M."/>
            <person name="Ohm R.A."/>
            <person name="Patyshakuliyeva A."/>
            <person name="Rokas A."/>
            <person name="Ruiz-Duenas F.J."/>
            <person name="Sabat G."/>
            <person name="Salamov A."/>
            <person name="Samejima M."/>
            <person name="Schmutz J."/>
            <person name="Slot J.C."/>
            <person name="St John F."/>
            <person name="Stenlid J."/>
            <person name="Sun H."/>
            <person name="Sun S."/>
            <person name="Syed K."/>
            <person name="Tsang A."/>
            <person name="Wiebenga A."/>
            <person name="Young D."/>
            <person name="Pisabarro A."/>
            <person name="Eastwood D.C."/>
            <person name="Martin F."/>
            <person name="Cullen D."/>
            <person name="Grigoriev I.V."/>
            <person name="Hibbett D.S."/>
        </authorList>
    </citation>
    <scope>NUCLEOTIDE SEQUENCE [LARGE SCALE GENOMIC DNA]</scope>
    <source>
        <strain evidence="3">RWD-64-598 SS2</strain>
    </source>
</reference>
<dbReference type="EMBL" id="JH711587">
    <property type="protein sequence ID" value="EIW75899.1"/>
    <property type="molecule type" value="Genomic_DNA"/>
</dbReference>